<accession>W5SM39</accession>
<reference evidence="1" key="1">
    <citation type="submission" date="2013-02" db="EMBL/GenBank/DDBJ databases">
        <title>Comparative genomics of Borrelia species.</title>
        <authorList>
            <person name="Schwan T.G."/>
            <person name="Raffel S.J."/>
            <person name="Porcella S.F."/>
        </authorList>
    </citation>
    <scope>NUCLEOTIDE SEQUENCE</scope>
    <source>
        <strain evidence="1">DOU</strain>
        <plasmid evidence="1">unnamed</plasmid>
    </source>
</reference>
<sequence>MDIKKIDTELLESKNRRKSIDKFGFPFILLYCYLL</sequence>
<dbReference type="EMBL" id="CP004342">
    <property type="protein sequence ID" value="AHH07915.1"/>
    <property type="molecule type" value="Genomic_DNA"/>
</dbReference>
<protein>
    <submittedName>
        <fullName evidence="1">Uncharacterized protein</fullName>
    </submittedName>
</protein>
<keyword evidence="1" id="KW-0614">Plasmid</keyword>
<name>W5SM39_9SPIR</name>
<gene>
    <name evidence="1" type="ORF">BCD_1849</name>
</gene>
<dbReference type="AlphaFoldDB" id="W5SM39"/>
<organism evidence="1">
    <name type="scientific">Borrelia crocidurae DOU</name>
    <dbReference type="NCBI Taxonomy" id="1293575"/>
    <lineage>
        <taxon>Bacteria</taxon>
        <taxon>Pseudomonadati</taxon>
        <taxon>Spirochaetota</taxon>
        <taxon>Spirochaetia</taxon>
        <taxon>Spirochaetales</taxon>
        <taxon>Borreliaceae</taxon>
        <taxon>Borrelia</taxon>
    </lineage>
</organism>
<proteinExistence type="predicted"/>
<geneLocation type="plasmid" evidence="1">
    <name>unnamed</name>
</geneLocation>
<dbReference type="HOGENOM" id="CLU_3363647_0_0_12"/>
<evidence type="ECO:0000313" key="1">
    <source>
        <dbReference type="EMBL" id="AHH07915.1"/>
    </source>
</evidence>